<feature type="transmembrane region" description="Helical" evidence="7">
    <location>
        <begin position="196"/>
        <end position="213"/>
    </location>
</feature>
<dbReference type="GO" id="GO:0055085">
    <property type="term" value="P:transmembrane transport"/>
    <property type="evidence" value="ECO:0007669"/>
    <property type="project" value="InterPro"/>
</dbReference>
<evidence type="ECO:0000256" key="7">
    <source>
        <dbReference type="SAM" id="Phobius"/>
    </source>
</evidence>
<feature type="transmembrane region" description="Helical" evidence="7">
    <location>
        <begin position="225"/>
        <end position="246"/>
    </location>
</feature>
<sequence>MAATVTVVFPIFAVILIGWLARRVSFIDEAAVRGLREVAFRLVLPALLFSSMISAPPIDLLGVATVYFGACFTIFAIGLGIGRLLGLSLARSTMLGLNACYGNTLMVGVPVSVAAFGTDALPPILTIIALHSGTLLPLAGVLIEADAGGRRSPAAVAAGILKGAGRNPVILAILAAFLWRATGVTLPAPFVGTLKLLGAAGIPLALLVLGASLPPPDRGALGIETVIAVSLKLLALPALVFAFGSWAGLPSLPLAVATLAAATPTGANAFLLAHRNDELIAISAGTVLVTTVLSVLTLGALVAMLG</sequence>
<dbReference type="PANTHER" id="PTHR36838:SF3">
    <property type="entry name" value="TRANSPORTER AUXIN EFFLUX CARRIER EC FAMILY"/>
    <property type="match status" value="1"/>
</dbReference>
<accession>A0A4R7BJ75</accession>
<evidence type="ECO:0008006" key="10">
    <source>
        <dbReference type="Google" id="ProtNLM"/>
    </source>
</evidence>
<evidence type="ECO:0000256" key="6">
    <source>
        <dbReference type="ARBA" id="ARBA00023136"/>
    </source>
</evidence>
<evidence type="ECO:0000313" key="9">
    <source>
        <dbReference type="Proteomes" id="UP000295122"/>
    </source>
</evidence>
<dbReference type="InterPro" id="IPR004776">
    <property type="entry name" value="Mem_transp_PIN-like"/>
</dbReference>
<feature type="transmembrane region" description="Helical" evidence="7">
    <location>
        <begin position="38"/>
        <end position="58"/>
    </location>
</feature>
<evidence type="ECO:0000313" key="8">
    <source>
        <dbReference type="EMBL" id="TDR85384.1"/>
    </source>
</evidence>
<feature type="transmembrane region" description="Helical" evidence="7">
    <location>
        <begin position="169"/>
        <end position="190"/>
    </location>
</feature>
<keyword evidence="2" id="KW-0813">Transport</keyword>
<dbReference type="PANTHER" id="PTHR36838">
    <property type="entry name" value="AUXIN EFFLUX CARRIER FAMILY PROTEIN"/>
    <property type="match status" value="1"/>
</dbReference>
<feature type="transmembrane region" description="Helical" evidence="7">
    <location>
        <begin position="124"/>
        <end position="143"/>
    </location>
</feature>
<feature type="transmembrane region" description="Helical" evidence="7">
    <location>
        <begin position="252"/>
        <end position="272"/>
    </location>
</feature>
<protein>
    <recommendedName>
        <fullName evidence="10">AEC family transporter</fullName>
    </recommendedName>
</protein>
<name>A0A4R7BJ75_9HYPH</name>
<dbReference type="Proteomes" id="UP000295122">
    <property type="component" value="Unassembled WGS sequence"/>
</dbReference>
<evidence type="ECO:0000256" key="3">
    <source>
        <dbReference type="ARBA" id="ARBA00022475"/>
    </source>
</evidence>
<gene>
    <name evidence="8" type="ORF">EV668_4505</name>
</gene>
<organism evidence="8 9">
    <name type="scientific">Enterovirga rhinocerotis</name>
    <dbReference type="NCBI Taxonomy" id="1339210"/>
    <lineage>
        <taxon>Bacteria</taxon>
        <taxon>Pseudomonadati</taxon>
        <taxon>Pseudomonadota</taxon>
        <taxon>Alphaproteobacteria</taxon>
        <taxon>Hyphomicrobiales</taxon>
        <taxon>Methylobacteriaceae</taxon>
        <taxon>Enterovirga</taxon>
    </lineage>
</organism>
<keyword evidence="4 7" id="KW-0812">Transmembrane</keyword>
<dbReference type="EMBL" id="SNZR01000017">
    <property type="protein sequence ID" value="TDR85384.1"/>
    <property type="molecule type" value="Genomic_DNA"/>
</dbReference>
<dbReference type="GO" id="GO:0016020">
    <property type="term" value="C:membrane"/>
    <property type="evidence" value="ECO:0007669"/>
    <property type="project" value="UniProtKB-SubCell"/>
</dbReference>
<keyword evidence="3" id="KW-1003">Cell membrane</keyword>
<reference evidence="8 9" key="1">
    <citation type="submission" date="2019-03" db="EMBL/GenBank/DDBJ databases">
        <title>Genomic Encyclopedia of Type Strains, Phase IV (KMG-IV): sequencing the most valuable type-strain genomes for metagenomic binning, comparative biology and taxonomic classification.</title>
        <authorList>
            <person name="Goeker M."/>
        </authorList>
    </citation>
    <scope>NUCLEOTIDE SEQUENCE [LARGE SCALE GENOMIC DNA]</scope>
    <source>
        <strain evidence="8 9">DSM 25903</strain>
    </source>
</reference>
<comment type="subcellular location">
    <subcellularLocation>
        <location evidence="1">Membrane</location>
        <topology evidence="1">Multi-pass membrane protein</topology>
    </subcellularLocation>
</comment>
<feature type="transmembrane region" description="Helical" evidence="7">
    <location>
        <begin position="6"/>
        <end position="26"/>
    </location>
</feature>
<feature type="transmembrane region" description="Helical" evidence="7">
    <location>
        <begin position="64"/>
        <end position="85"/>
    </location>
</feature>
<proteinExistence type="predicted"/>
<feature type="transmembrane region" description="Helical" evidence="7">
    <location>
        <begin position="97"/>
        <end position="118"/>
    </location>
</feature>
<keyword evidence="6 7" id="KW-0472">Membrane</keyword>
<evidence type="ECO:0000256" key="4">
    <source>
        <dbReference type="ARBA" id="ARBA00022692"/>
    </source>
</evidence>
<keyword evidence="9" id="KW-1185">Reference proteome</keyword>
<evidence type="ECO:0000256" key="1">
    <source>
        <dbReference type="ARBA" id="ARBA00004141"/>
    </source>
</evidence>
<dbReference type="RefSeq" id="WP_166652596.1">
    <property type="nucleotide sequence ID" value="NZ_SNZR01000017.1"/>
</dbReference>
<comment type="caution">
    <text evidence="8">The sequence shown here is derived from an EMBL/GenBank/DDBJ whole genome shotgun (WGS) entry which is preliminary data.</text>
</comment>
<keyword evidence="5 7" id="KW-1133">Transmembrane helix</keyword>
<feature type="transmembrane region" description="Helical" evidence="7">
    <location>
        <begin position="279"/>
        <end position="305"/>
    </location>
</feature>
<dbReference type="Pfam" id="PF03547">
    <property type="entry name" value="Mem_trans"/>
    <property type="match status" value="1"/>
</dbReference>
<dbReference type="AlphaFoldDB" id="A0A4R7BJ75"/>
<evidence type="ECO:0000256" key="2">
    <source>
        <dbReference type="ARBA" id="ARBA00022448"/>
    </source>
</evidence>
<evidence type="ECO:0000256" key="5">
    <source>
        <dbReference type="ARBA" id="ARBA00022989"/>
    </source>
</evidence>